<dbReference type="RefSeq" id="WP_054788737.1">
    <property type="nucleotide sequence ID" value="NZ_QGTD01000001.1"/>
</dbReference>
<feature type="transmembrane region" description="Helical" evidence="1">
    <location>
        <begin position="63"/>
        <end position="82"/>
    </location>
</feature>
<accession>A0A317L4B1</accession>
<sequence>MRILMSLLFLLFIGYHSYKLIVLLKKMNQGVIMPLTDEEMASIKNSERREIKPPTLSTQKWGIILYAFTLVLATTLFILAIFHDEFNFYLYPFFFIPLLHSNDLFQLFSITNKGILSGNQFIRWEKIKSFEFVPIDVNSRHYGFSSEINDKKELKIKSRFRTISCIVMTEEMEQNLQKVLEENVVRSSYS</sequence>
<evidence type="ECO:0000256" key="1">
    <source>
        <dbReference type="SAM" id="Phobius"/>
    </source>
</evidence>
<evidence type="ECO:0000313" key="2">
    <source>
        <dbReference type="EMBL" id="PWU70356.1"/>
    </source>
</evidence>
<proteinExistence type="predicted"/>
<keyword evidence="3" id="KW-1185">Reference proteome</keyword>
<reference evidence="2 3" key="1">
    <citation type="submission" date="2018-05" db="EMBL/GenBank/DDBJ databases">
        <title>Genomic analysis of Gracilibacillus dipsosauri DD1 reveals novel features of a salt-tolerant amylase.</title>
        <authorList>
            <person name="Deutch C.E."/>
            <person name="Yang S."/>
        </authorList>
    </citation>
    <scope>NUCLEOTIDE SEQUENCE [LARGE SCALE GENOMIC DNA]</scope>
    <source>
        <strain evidence="2 3">DD1</strain>
    </source>
</reference>
<evidence type="ECO:0008006" key="4">
    <source>
        <dbReference type="Google" id="ProtNLM"/>
    </source>
</evidence>
<dbReference type="EMBL" id="QGTD01000001">
    <property type="protein sequence ID" value="PWU70356.1"/>
    <property type="molecule type" value="Genomic_DNA"/>
</dbReference>
<dbReference type="AlphaFoldDB" id="A0A317L4B1"/>
<keyword evidence="1" id="KW-0472">Membrane</keyword>
<dbReference type="OrthoDB" id="2436848at2"/>
<dbReference type="Proteomes" id="UP000245624">
    <property type="component" value="Unassembled WGS sequence"/>
</dbReference>
<gene>
    <name evidence="2" type="ORF">DLJ74_00515</name>
</gene>
<keyword evidence="1" id="KW-0812">Transmembrane</keyword>
<organism evidence="2 3">
    <name type="scientific">Gracilibacillus dipsosauri</name>
    <dbReference type="NCBI Taxonomy" id="178340"/>
    <lineage>
        <taxon>Bacteria</taxon>
        <taxon>Bacillati</taxon>
        <taxon>Bacillota</taxon>
        <taxon>Bacilli</taxon>
        <taxon>Bacillales</taxon>
        <taxon>Bacillaceae</taxon>
        <taxon>Gracilibacillus</taxon>
    </lineage>
</organism>
<comment type="caution">
    <text evidence="2">The sequence shown here is derived from an EMBL/GenBank/DDBJ whole genome shotgun (WGS) entry which is preliminary data.</text>
</comment>
<protein>
    <recommendedName>
        <fullName evidence="4">DUF5673 domain-containing protein</fullName>
    </recommendedName>
</protein>
<keyword evidence="1" id="KW-1133">Transmembrane helix</keyword>
<name>A0A317L4B1_9BACI</name>
<evidence type="ECO:0000313" key="3">
    <source>
        <dbReference type="Proteomes" id="UP000245624"/>
    </source>
</evidence>